<evidence type="ECO:0000256" key="1">
    <source>
        <dbReference type="SAM" id="Coils"/>
    </source>
</evidence>
<gene>
    <name evidence="3" type="ORF">MM415B00342_0023</name>
</gene>
<keyword evidence="2" id="KW-0812">Transmembrane</keyword>
<protein>
    <submittedName>
        <fullName evidence="3">Uncharacterized protein</fullName>
    </submittedName>
</protein>
<reference evidence="3" key="1">
    <citation type="submission" date="2020-03" db="EMBL/GenBank/DDBJ databases">
        <title>The deep terrestrial virosphere.</title>
        <authorList>
            <person name="Holmfeldt K."/>
            <person name="Nilsson E."/>
            <person name="Simone D."/>
            <person name="Lopez-Fernandez M."/>
            <person name="Wu X."/>
            <person name="de Brujin I."/>
            <person name="Lundin D."/>
            <person name="Andersson A."/>
            <person name="Bertilsson S."/>
            <person name="Dopson M."/>
        </authorList>
    </citation>
    <scope>NUCLEOTIDE SEQUENCE</scope>
    <source>
        <strain evidence="3">MM415B00342</strain>
    </source>
</reference>
<dbReference type="EMBL" id="MT141557">
    <property type="protein sequence ID" value="QJA66561.1"/>
    <property type="molecule type" value="Genomic_DNA"/>
</dbReference>
<accession>A0A6M3JC20</accession>
<keyword evidence="1" id="KW-0175">Coiled coil</keyword>
<organism evidence="3">
    <name type="scientific">viral metagenome</name>
    <dbReference type="NCBI Taxonomy" id="1070528"/>
    <lineage>
        <taxon>unclassified sequences</taxon>
        <taxon>metagenomes</taxon>
        <taxon>organismal metagenomes</taxon>
    </lineage>
</organism>
<dbReference type="AlphaFoldDB" id="A0A6M3JC20"/>
<name>A0A6M3JC20_9ZZZZ</name>
<evidence type="ECO:0000313" key="3">
    <source>
        <dbReference type="EMBL" id="QJA66561.1"/>
    </source>
</evidence>
<keyword evidence="2" id="KW-0472">Membrane</keyword>
<feature type="coiled-coil region" evidence="1">
    <location>
        <begin position="6"/>
        <end position="33"/>
    </location>
</feature>
<keyword evidence="2" id="KW-1133">Transmembrane helix</keyword>
<sequence length="101" mass="11642">MFLPNKETVKEVLARLDERIKNLSGRFDGFEKKQDSAYQLVIENQKSINDLSHVVKAHQDKFAVIDKEESEKKSAWRNWKLALFAQVIILIATLVMGRLGI</sequence>
<feature type="transmembrane region" description="Helical" evidence="2">
    <location>
        <begin position="81"/>
        <end position="100"/>
    </location>
</feature>
<proteinExistence type="predicted"/>
<evidence type="ECO:0000256" key="2">
    <source>
        <dbReference type="SAM" id="Phobius"/>
    </source>
</evidence>